<dbReference type="PROSITE" id="PS50053">
    <property type="entry name" value="UBIQUITIN_2"/>
    <property type="match status" value="1"/>
</dbReference>
<protein>
    <submittedName>
        <fullName evidence="2">Uncharacterized protein</fullName>
    </submittedName>
</protein>
<organism evidence="2">
    <name type="scientific">Cyprideis torosa</name>
    <dbReference type="NCBI Taxonomy" id="163714"/>
    <lineage>
        <taxon>Eukaryota</taxon>
        <taxon>Metazoa</taxon>
        <taxon>Ecdysozoa</taxon>
        <taxon>Arthropoda</taxon>
        <taxon>Crustacea</taxon>
        <taxon>Oligostraca</taxon>
        <taxon>Ostracoda</taxon>
        <taxon>Podocopa</taxon>
        <taxon>Podocopida</taxon>
        <taxon>Cytherocopina</taxon>
        <taxon>Cytheroidea</taxon>
        <taxon>Cytherideidae</taxon>
        <taxon>Cyprideis</taxon>
    </lineage>
</organism>
<feature type="compositionally biased region" description="Low complexity" evidence="1">
    <location>
        <begin position="93"/>
        <end position="109"/>
    </location>
</feature>
<reference evidence="2" key="1">
    <citation type="submission" date="2020-11" db="EMBL/GenBank/DDBJ databases">
        <authorList>
            <person name="Tran Van P."/>
        </authorList>
    </citation>
    <scope>NUCLEOTIDE SEQUENCE</scope>
</reference>
<feature type="region of interest" description="Disordered" evidence="1">
    <location>
        <begin position="1"/>
        <end position="22"/>
    </location>
</feature>
<evidence type="ECO:0000313" key="2">
    <source>
        <dbReference type="EMBL" id="CAD7223257.1"/>
    </source>
</evidence>
<dbReference type="Gene3D" id="3.10.20.90">
    <property type="entry name" value="Phosphatidylinositol 3-kinase Catalytic Subunit, Chain A, domain 1"/>
    <property type="match status" value="1"/>
</dbReference>
<dbReference type="EMBL" id="OB660174">
    <property type="protein sequence ID" value="CAD7223257.1"/>
    <property type="molecule type" value="Genomic_DNA"/>
</dbReference>
<feature type="region of interest" description="Disordered" evidence="1">
    <location>
        <begin position="91"/>
        <end position="154"/>
    </location>
</feature>
<evidence type="ECO:0000256" key="1">
    <source>
        <dbReference type="SAM" id="MobiDB-lite"/>
    </source>
</evidence>
<accession>A0A7R8W1T4</accession>
<dbReference type="InterPro" id="IPR000626">
    <property type="entry name" value="Ubiquitin-like_dom"/>
</dbReference>
<feature type="region of interest" description="Disordered" evidence="1">
    <location>
        <begin position="290"/>
        <end position="310"/>
    </location>
</feature>
<feature type="compositionally biased region" description="Basic residues" evidence="1">
    <location>
        <begin position="1"/>
        <end position="10"/>
    </location>
</feature>
<feature type="compositionally biased region" description="Polar residues" evidence="1">
    <location>
        <begin position="135"/>
        <end position="151"/>
    </location>
</feature>
<dbReference type="InterPro" id="IPR029071">
    <property type="entry name" value="Ubiquitin-like_domsf"/>
</dbReference>
<proteinExistence type="predicted"/>
<gene>
    <name evidence="2" type="ORF">CTOB1V02_LOCUS1247</name>
</gene>
<dbReference type="SUPFAM" id="SSF54236">
    <property type="entry name" value="Ubiquitin-like"/>
    <property type="match status" value="1"/>
</dbReference>
<dbReference type="OrthoDB" id="6283934at2759"/>
<dbReference type="AlphaFoldDB" id="A0A7R8W1T4"/>
<name>A0A7R8W1T4_9CRUS</name>
<sequence>MKGVLVKKPRGSTSEEGAGRCTPVTEDEWTTLQKFYTVDLDLQVENLQIEESKSIRLFTPEICETCSREHQEEAERKVYTYRNQRIFVRKVTEPPAGGASSSSETTGEANGVGDKDEDKDDADSDGEISAKRPSESSSTATPMAESVSTFSKRARLQRGEKGVMVSSDMTVKDLKKKLLQYFSVIPSDQELAYGERTLSNDTATLAEEKILPGARLTLKFAYGTLYSVASTRRVQFLERKPPPPVQLLNFGLLLYLQVAEYVENQKDVSSNNVERGFFVLLLAGEGGAGESAENQIDGDTSEVKKGGEEWGSLHSPLETERALLSSSSQRVCSLCVVVPPALVAVSMNSGGGLQMALPASTSSARVEESICRDHEGLMTGRKEEPILLFGIKMQTVVKEKDNSAICPPSSIAGGTPFHKFGKSEFDEHRENGALNYAIPSKRATDTATRFRVYCCHLWFPWRPRQATAPITEGFLRPPRPPPSAAAWMGCPSNPQGPSPPCPLPMGSSSAMYDQYFPHVRKEEVEAAWLGFFLPLKKIDERVYTENDIRL</sequence>
<feature type="compositionally biased region" description="Acidic residues" evidence="1">
    <location>
        <begin position="115"/>
        <end position="126"/>
    </location>
</feature>